<sequence length="67" mass="7303">MEEVFFVAAAVVLSRQSKELETILGTLPNKFLLAGEVEARLSLAGAQNKLAKSITSGSGNYLRRFFL</sequence>
<proteinExistence type="predicted"/>
<accession>A0A6C2U9E0</accession>
<evidence type="ECO:0000313" key="2">
    <source>
        <dbReference type="Proteomes" id="UP000366872"/>
    </source>
</evidence>
<dbReference type="AlphaFoldDB" id="A0A6C2U9E0"/>
<organism evidence="1 2">
    <name type="scientific">Pontiella desulfatans</name>
    <dbReference type="NCBI Taxonomy" id="2750659"/>
    <lineage>
        <taxon>Bacteria</taxon>
        <taxon>Pseudomonadati</taxon>
        <taxon>Kiritimatiellota</taxon>
        <taxon>Kiritimatiellia</taxon>
        <taxon>Kiritimatiellales</taxon>
        <taxon>Pontiellaceae</taxon>
        <taxon>Pontiella</taxon>
    </lineage>
</organism>
<evidence type="ECO:0000313" key="1">
    <source>
        <dbReference type="EMBL" id="VGO16473.1"/>
    </source>
</evidence>
<protein>
    <submittedName>
        <fullName evidence="1">Uncharacterized protein</fullName>
    </submittedName>
</protein>
<gene>
    <name evidence="1" type="ORF">PDESU_05064</name>
</gene>
<name>A0A6C2U9E0_PONDE</name>
<dbReference type="Proteomes" id="UP000366872">
    <property type="component" value="Unassembled WGS sequence"/>
</dbReference>
<dbReference type="EMBL" id="CAAHFG010000003">
    <property type="protein sequence ID" value="VGO16473.1"/>
    <property type="molecule type" value="Genomic_DNA"/>
</dbReference>
<reference evidence="1 2" key="1">
    <citation type="submission" date="2019-04" db="EMBL/GenBank/DDBJ databases">
        <authorList>
            <person name="Van Vliet M D."/>
        </authorList>
    </citation>
    <scope>NUCLEOTIDE SEQUENCE [LARGE SCALE GENOMIC DNA]</scope>
    <source>
        <strain evidence="1 2">F1</strain>
    </source>
</reference>
<dbReference type="RefSeq" id="WP_136081973.1">
    <property type="nucleotide sequence ID" value="NZ_CAAHFG010000003.1"/>
</dbReference>
<keyword evidence="2" id="KW-1185">Reference proteome</keyword>